<evidence type="ECO:0000256" key="1">
    <source>
        <dbReference type="ARBA" id="ARBA00010577"/>
    </source>
</evidence>
<name>A0A0U4WG59_9BACL</name>
<comment type="similarity">
    <text evidence="1">Belongs to the FlgD family.</text>
</comment>
<sequence>MPIIDTTMYKNSFQNVNKTAEEKSMLGKDDFLRILVTQLQNQDPTQPLQDREFIAQMAQFSTLEQMTNMNKMMSTLAESQTLGGLSGMIGKNVTWTEKVQEVDAMGNTTYKDVPKQGVVKSVSMKDGTTQLIMEDDAKVAIGLVETLTNPTTSAQTNQRSAS</sequence>
<keyword evidence="2" id="KW-1005">Bacterial flagellum biogenesis</keyword>
<proteinExistence type="inferred from homology"/>
<dbReference type="Pfam" id="PF03963">
    <property type="entry name" value="FlgD"/>
    <property type="match status" value="1"/>
</dbReference>
<dbReference type="Proteomes" id="UP000217696">
    <property type="component" value="Chromosome"/>
</dbReference>
<organism evidence="3 4">
    <name type="scientific">Aneurinibacillus soli</name>
    <dbReference type="NCBI Taxonomy" id="1500254"/>
    <lineage>
        <taxon>Bacteria</taxon>
        <taxon>Bacillati</taxon>
        <taxon>Bacillota</taxon>
        <taxon>Bacilli</taxon>
        <taxon>Bacillales</taxon>
        <taxon>Paenibacillaceae</taxon>
        <taxon>Aneurinibacillus group</taxon>
        <taxon>Aneurinibacillus</taxon>
    </lineage>
</organism>
<evidence type="ECO:0000256" key="2">
    <source>
        <dbReference type="ARBA" id="ARBA00022795"/>
    </source>
</evidence>
<dbReference type="InterPro" id="IPR005648">
    <property type="entry name" value="FlgD"/>
</dbReference>
<dbReference type="AlphaFoldDB" id="A0A0U4WG59"/>
<gene>
    <name evidence="3" type="primary">flgD</name>
    <name evidence="3" type="ORF">CB4_01847</name>
</gene>
<dbReference type="RefSeq" id="WP_096465193.1">
    <property type="nucleotide sequence ID" value="NZ_AP017312.1"/>
</dbReference>
<evidence type="ECO:0000313" key="3">
    <source>
        <dbReference type="EMBL" id="BAU27673.1"/>
    </source>
</evidence>
<dbReference type="KEGG" id="asoc:CB4_01847"/>
<evidence type="ECO:0000313" key="4">
    <source>
        <dbReference type="Proteomes" id="UP000217696"/>
    </source>
</evidence>
<dbReference type="OrthoDB" id="280334at2"/>
<keyword evidence="4" id="KW-1185">Reference proteome</keyword>
<dbReference type="EMBL" id="AP017312">
    <property type="protein sequence ID" value="BAU27673.1"/>
    <property type="molecule type" value="Genomic_DNA"/>
</dbReference>
<dbReference type="GO" id="GO:0044781">
    <property type="term" value="P:bacterial-type flagellum organization"/>
    <property type="evidence" value="ECO:0007669"/>
    <property type="project" value="UniProtKB-KW"/>
</dbReference>
<accession>A0A0U4WG59</accession>
<protein>
    <submittedName>
        <fullName evidence="3">Basal-body rod modification protein FlgD</fullName>
    </submittedName>
</protein>
<reference evidence="3 4" key="1">
    <citation type="submission" date="2015-12" db="EMBL/GenBank/DDBJ databases">
        <title>Genome sequence of Aneurinibacillus soli.</title>
        <authorList>
            <person name="Lee J.S."/>
            <person name="Lee K.C."/>
            <person name="Kim K.K."/>
            <person name="Lee B.W."/>
        </authorList>
    </citation>
    <scope>NUCLEOTIDE SEQUENCE [LARGE SCALE GENOMIC DNA]</scope>
    <source>
        <strain evidence="3 4">CB4</strain>
    </source>
</reference>
<dbReference type="NCBIfam" id="NF007197">
    <property type="entry name" value="PRK09618.1"/>
    <property type="match status" value="1"/>
</dbReference>